<feature type="region of interest" description="Disordered" evidence="1">
    <location>
        <begin position="694"/>
        <end position="718"/>
    </location>
</feature>
<dbReference type="AlphaFoldDB" id="A0AAI8YLI5"/>
<accession>A0AAI8YLI5</accession>
<evidence type="ECO:0000313" key="3">
    <source>
        <dbReference type="Proteomes" id="UP001295740"/>
    </source>
</evidence>
<proteinExistence type="predicted"/>
<dbReference type="SUPFAM" id="SSF52047">
    <property type="entry name" value="RNI-like"/>
    <property type="match status" value="1"/>
</dbReference>
<evidence type="ECO:0000313" key="2">
    <source>
        <dbReference type="EMBL" id="CAJ2511687.1"/>
    </source>
</evidence>
<evidence type="ECO:0000256" key="1">
    <source>
        <dbReference type="SAM" id="MobiDB-lite"/>
    </source>
</evidence>
<feature type="compositionally biased region" description="Low complexity" evidence="1">
    <location>
        <begin position="69"/>
        <end position="79"/>
    </location>
</feature>
<keyword evidence="3" id="KW-1185">Reference proteome</keyword>
<dbReference type="Proteomes" id="UP001295740">
    <property type="component" value="Unassembled WGS sequence"/>
</dbReference>
<protein>
    <submittedName>
        <fullName evidence="2">Uu.00g073120.m01.CDS01</fullName>
    </submittedName>
</protein>
<gene>
    <name evidence="2" type="ORF">KHLLAP_LOCUS12155</name>
</gene>
<dbReference type="EMBL" id="CAUWAG010000018">
    <property type="protein sequence ID" value="CAJ2511687.1"/>
    <property type="molecule type" value="Genomic_DNA"/>
</dbReference>
<feature type="region of interest" description="Disordered" evidence="1">
    <location>
        <begin position="64"/>
        <end position="88"/>
    </location>
</feature>
<comment type="caution">
    <text evidence="2">The sequence shown here is derived from an EMBL/GenBank/DDBJ whole genome shotgun (WGS) entry which is preliminary data.</text>
</comment>
<dbReference type="InterPro" id="IPR032675">
    <property type="entry name" value="LRR_dom_sf"/>
</dbReference>
<name>A0AAI8YLI5_9PEZI</name>
<feature type="compositionally biased region" description="Acidic residues" evidence="1">
    <location>
        <begin position="696"/>
        <end position="711"/>
    </location>
</feature>
<dbReference type="InterPro" id="IPR052109">
    <property type="entry name" value="SRRM_Domain-Containing"/>
</dbReference>
<sequence length="718" mass="81740">MDGSFYSTPPRGRRDLLPRLAKIKTPARTTRSTALYFSDITTSPESETTPQLELEDDLPRRVLRKRKANNTAVTATATAPKRRRREPTVFRKQFGADATEADRLTDHTPRVFPPWSTLPYHVWLRVFHYIAVPIRNVSSRGEDVTEAVGSLLAASRTCRATCEPALANLYKCPPFYQAFFTKSPHATFSQFIQTLSLPPADTIVKYRPKVEILRIDVDAFLSRKYSSGHMTLQRVIQNLPRLSHLELYLQLDQPLSRGLEYNIRWKLSEDDLMQAFEPIPGGDKALGDKTTATQLQSWRWNARLVRDAFSLDRQPEIHQKPSFASIRKVAYVNYQLPSLSLSAKQRGTDEVKERDRQTVADLAASISALPNLQHLILESSTVANGSLLVLLPNTLKHLELINCWEIVSDDVANFLSSHGRFLQTLTVKHCQSLSLGFLTVLGTACPQLTHLDVDLNYFRHHESYADNKPDYDALLEDDQVPTWPATMQSIEINHMRNWSRKAAENFFGSLVDSAPALPHLRRLVFKASIDVAWRQRAELSKQLVEKMTRVFKRKSEAPKDHRTLRPAKVEPKVNGWKHVESSLPVTRRSMRLADQPSALPSLDSTVFTFGTREPRRVSAVGKDFKSLKIGTSIFDADDEDSEDELAAEYFDSPRPKRRLVKSKKPQPSNDEFYHGLCDLVHVYIDNQRPRERQLDMEDFLDSPDGSDSEWDGGDRDVL</sequence>
<dbReference type="PANTHER" id="PTHR34755:SF4">
    <property type="entry name" value="F-BOX DOMAIN-CONTAINING PROTEIN"/>
    <property type="match status" value="1"/>
</dbReference>
<dbReference type="PANTHER" id="PTHR34755">
    <property type="entry name" value="SERINE/ARGININE REPETITIVE MATRIX PROTEIN 3-RELATED"/>
    <property type="match status" value="1"/>
</dbReference>
<reference evidence="2" key="1">
    <citation type="submission" date="2023-10" db="EMBL/GenBank/DDBJ databases">
        <authorList>
            <person name="Hackl T."/>
        </authorList>
    </citation>
    <scope>NUCLEOTIDE SEQUENCE</scope>
</reference>
<organism evidence="2 3">
    <name type="scientific">Anthostomella pinea</name>
    <dbReference type="NCBI Taxonomy" id="933095"/>
    <lineage>
        <taxon>Eukaryota</taxon>
        <taxon>Fungi</taxon>
        <taxon>Dikarya</taxon>
        <taxon>Ascomycota</taxon>
        <taxon>Pezizomycotina</taxon>
        <taxon>Sordariomycetes</taxon>
        <taxon>Xylariomycetidae</taxon>
        <taxon>Xylariales</taxon>
        <taxon>Xylariaceae</taxon>
        <taxon>Anthostomella</taxon>
    </lineage>
</organism>
<dbReference type="Gene3D" id="3.80.10.10">
    <property type="entry name" value="Ribonuclease Inhibitor"/>
    <property type="match status" value="1"/>
</dbReference>